<organism evidence="2 3">
    <name type="scientific">Methylotenera mobilis (strain JLW8 / ATCC BAA-1282 / DSM 17540)</name>
    <dbReference type="NCBI Taxonomy" id="583345"/>
    <lineage>
        <taxon>Bacteria</taxon>
        <taxon>Pseudomonadati</taxon>
        <taxon>Pseudomonadota</taxon>
        <taxon>Betaproteobacteria</taxon>
        <taxon>Nitrosomonadales</taxon>
        <taxon>Methylophilaceae</taxon>
        <taxon>Methylotenera</taxon>
    </lineage>
</organism>
<dbReference type="InterPro" id="IPR029044">
    <property type="entry name" value="Nucleotide-diphossugar_trans"/>
</dbReference>
<evidence type="ECO:0000313" key="3">
    <source>
        <dbReference type="Proteomes" id="UP000002742"/>
    </source>
</evidence>
<evidence type="ECO:0000313" key="2">
    <source>
        <dbReference type="EMBL" id="ACT47942.1"/>
    </source>
</evidence>
<dbReference type="PANTHER" id="PTHR43685">
    <property type="entry name" value="GLYCOSYLTRANSFERASE"/>
    <property type="match status" value="1"/>
</dbReference>
<reference evidence="3" key="1">
    <citation type="submission" date="2009-07" db="EMBL/GenBank/DDBJ databases">
        <title>Complete sequence of Methylotenera mobilis JLW8.</title>
        <authorList>
            <consortium name="US DOE Joint Genome Institute"/>
            <person name="Lucas S."/>
            <person name="Copeland A."/>
            <person name="Lapidus A."/>
            <person name="Glavina del Rio T."/>
            <person name="Tice H."/>
            <person name="Bruce D."/>
            <person name="Goodwin L."/>
            <person name="Pitluck S."/>
            <person name="LaButti K.M."/>
            <person name="Clum A."/>
            <person name="Larimer F."/>
            <person name="Land M."/>
            <person name="Hauser L."/>
            <person name="Kyrpides N."/>
            <person name="Mikhailova N."/>
            <person name="Kayluzhnaya M."/>
            <person name="Chistoserdova L."/>
        </authorList>
    </citation>
    <scope>NUCLEOTIDE SEQUENCE [LARGE SCALE GENOMIC DNA]</scope>
    <source>
        <strain evidence="3">JLW8 / ATCC BAA-1282 / DSM 17540</strain>
    </source>
</reference>
<dbReference type="PANTHER" id="PTHR43685:SF2">
    <property type="entry name" value="GLYCOSYLTRANSFERASE 2-LIKE DOMAIN-CONTAINING PROTEIN"/>
    <property type="match status" value="1"/>
</dbReference>
<dbReference type="GO" id="GO:0016740">
    <property type="term" value="F:transferase activity"/>
    <property type="evidence" value="ECO:0007669"/>
    <property type="project" value="UniProtKB-KW"/>
</dbReference>
<keyword evidence="2" id="KW-0808">Transferase</keyword>
<evidence type="ECO:0000259" key="1">
    <source>
        <dbReference type="Pfam" id="PF00535"/>
    </source>
</evidence>
<sequence>MPKVSICIPTYRQVDFLRSTLKSVLEQEFKDYELIINDDSPDDSVLNLLTEFSFGSRLRYFKNPINLGSPENWNNAISKANGELIKVLHHDDKFSHIGALQEFVTLMDENPDADFGFCSSKVFDLVTNKFREHRPNDMQLQMLSDMPELLFLGNLIGAPSATIYRRNLINLNYDKQLKWLVDIDFYIRALQKNNRFAYAAETLIITPTNAEHQVTECCKNNADIVLMEHLILYDKNSSQLASRPEVVNYWLGIFGRYGIYSVSDIENFDSFSESQKKIISEMLLVFHKRPLLKFIYFLYWQLDAPPFIKATLRAIVRFSYNFFSCIRNF</sequence>
<dbReference type="KEGG" id="mmb:Mmol_1033"/>
<feature type="domain" description="Glycosyltransferase 2-like" evidence="1">
    <location>
        <begin position="5"/>
        <end position="168"/>
    </location>
</feature>
<dbReference type="Gene3D" id="3.90.550.10">
    <property type="entry name" value="Spore Coat Polysaccharide Biosynthesis Protein SpsA, Chain A"/>
    <property type="match status" value="1"/>
</dbReference>
<dbReference type="EMBL" id="CP001672">
    <property type="protein sequence ID" value="ACT47942.1"/>
    <property type="molecule type" value="Genomic_DNA"/>
</dbReference>
<dbReference type="RefSeq" id="WP_015831977.1">
    <property type="nucleotide sequence ID" value="NC_012968.1"/>
</dbReference>
<protein>
    <submittedName>
        <fullName evidence="2">Glycosyl transferase family 2</fullName>
    </submittedName>
</protein>
<dbReference type="SUPFAM" id="SSF53448">
    <property type="entry name" value="Nucleotide-diphospho-sugar transferases"/>
    <property type="match status" value="1"/>
</dbReference>
<dbReference type="Proteomes" id="UP000002742">
    <property type="component" value="Chromosome"/>
</dbReference>
<accession>C6WVJ3</accession>
<dbReference type="InterPro" id="IPR050834">
    <property type="entry name" value="Glycosyltransf_2"/>
</dbReference>
<dbReference type="eggNOG" id="COG0463">
    <property type="taxonomic scope" value="Bacteria"/>
</dbReference>
<dbReference type="AlphaFoldDB" id="C6WVJ3"/>
<proteinExistence type="predicted"/>
<dbReference type="STRING" id="583345.Mmol_1033"/>
<dbReference type="HOGENOM" id="CLU_076337_0_0_4"/>
<dbReference type="OrthoDB" id="9802649at2"/>
<gene>
    <name evidence="2" type="ordered locus">Mmol_1033</name>
</gene>
<keyword evidence="3" id="KW-1185">Reference proteome</keyword>
<dbReference type="InterPro" id="IPR001173">
    <property type="entry name" value="Glyco_trans_2-like"/>
</dbReference>
<dbReference type="Pfam" id="PF00535">
    <property type="entry name" value="Glycos_transf_2"/>
    <property type="match status" value="1"/>
</dbReference>
<dbReference type="CAZy" id="GT2">
    <property type="family name" value="Glycosyltransferase Family 2"/>
</dbReference>
<reference evidence="2 3" key="2">
    <citation type="journal article" date="2011" name="J. Bacteriol.">
        <title>Genomes of three methylotrophs from a single niche uncover genetic and metabolic divergence of Methylophilaceae.</title>
        <authorList>
            <person name="Lapidus A."/>
            <person name="Clum A."/>
            <person name="Labutti K."/>
            <person name="Kaluzhnaya M.G."/>
            <person name="Lim S."/>
            <person name="Beck D.A."/>
            <person name="Glavina Del Rio T."/>
            <person name="Nolan M."/>
            <person name="Mavromatis K."/>
            <person name="Huntemann M."/>
            <person name="Lucas S."/>
            <person name="Lidstrom M.E."/>
            <person name="Ivanova N."/>
            <person name="Chistoserdova L."/>
        </authorList>
    </citation>
    <scope>NUCLEOTIDE SEQUENCE [LARGE SCALE GENOMIC DNA]</scope>
    <source>
        <strain evidence="3">JLW8 / ATCC BAA-1282 / DSM 17540</strain>
    </source>
</reference>
<name>C6WVJ3_METML</name>